<evidence type="ECO:0000313" key="5">
    <source>
        <dbReference type="EMBL" id="TPG37691.1"/>
    </source>
</evidence>
<dbReference type="InterPro" id="IPR021147">
    <property type="entry name" value="DUF697"/>
</dbReference>
<comment type="subcellular location">
    <subcellularLocation>
        <location evidence="1">Membrane</location>
        <topology evidence="1">Multi-pass membrane protein</topology>
    </subcellularLocation>
</comment>
<gene>
    <name evidence="5" type="ORF">EAH89_29985</name>
</gene>
<keyword evidence="6" id="KW-1185">Reference proteome</keyword>
<dbReference type="Proteomes" id="UP000317078">
    <property type="component" value="Unassembled WGS sequence"/>
</dbReference>
<dbReference type="EMBL" id="RCZP01000089">
    <property type="protein sequence ID" value="TPG37691.1"/>
    <property type="molecule type" value="Genomic_DNA"/>
</dbReference>
<dbReference type="OrthoDB" id="9816060at2"/>
<feature type="non-terminal residue" evidence="5">
    <location>
        <position position="1"/>
    </location>
</feature>
<evidence type="ECO:0000313" key="6">
    <source>
        <dbReference type="Proteomes" id="UP000317078"/>
    </source>
</evidence>
<dbReference type="RefSeq" id="WP_140887782.1">
    <property type="nucleotide sequence ID" value="NZ_RCZP01000089.1"/>
</dbReference>
<reference evidence="5 6" key="1">
    <citation type="journal article" date="2019" name="Environ. Microbiol.">
        <title>Species interactions and distinct microbial communities in high Arctic permafrost affected cryosols are associated with the CH4 and CO2 gas fluxes.</title>
        <authorList>
            <person name="Altshuler I."/>
            <person name="Hamel J."/>
            <person name="Turney S."/>
            <person name="Magnuson E."/>
            <person name="Levesque R."/>
            <person name="Greer C."/>
            <person name="Whyte L.G."/>
        </authorList>
    </citation>
    <scope>NUCLEOTIDE SEQUENCE [LARGE SCALE GENOMIC DNA]</scope>
    <source>
        <strain evidence="5 6">S9.3B</strain>
    </source>
</reference>
<evidence type="ECO:0000256" key="3">
    <source>
        <dbReference type="ARBA" id="ARBA00022989"/>
    </source>
</evidence>
<sequence length="210" mass="21823">GLLAVLWGTWREGRAFRQLRRVDALRALLAEDSGPVLPARALALDWLSSLNQLPGLAAAREAAGTAADVPLLRAALRRHLVGPLQSATQRAGSQAALEGGIVVAISPSPALDGVLAGLRGLSLLRQVAAIHGMRPGAMVTFSLLRRLAWTAAGTSGLDLLGRSVADSALSHLPVLRHLAAALPGSGLTALRLKRLAEVTAQACSPFERAL</sequence>
<keyword evidence="4" id="KW-0472">Membrane</keyword>
<evidence type="ECO:0000256" key="2">
    <source>
        <dbReference type="ARBA" id="ARBA00022692"/>
    </source>
</evidence>
<protein>
    <submittedName>
        <fullName evidence="5">DUF697 domain-containing protein</fullName>
    </submittedName>
</protein>
<evidence type="ECO:0000256" key="4">
    <source>
        <dbReference type="ARBA" id="ARBA00023136"/>
    </source>
</evidence>
<keyword evidence="3" id="KW-1133">Transmembrane helix</keyword>
<organism evidence="5 6">
    <name type="scientific">Muricoccus nepalensis</name>
    <dbReference type="NCBI Taxonomy" id="1854500"/>
    <lineage>
        <taxon>Bacteria</taxon>
        <taxon>Pseudomonadati</taxon>
        <taxon>Pseudomonadota</taxon>
        <taxon>Alphaproteobacteria</taxon>
        <taxon>Acetobacterales</taxon>
        <taxon>Roseomonadaceae</taxon>
        <taxon>Muricoccus</taxon>
    </lineage>
</organism>
<accession>A0A502EN53</accession>
<comment type="caution">
    <text evidence="5">The sequence shown here is derived from an EMBL/GenBank/DDBJ whole genome shotgun (WGS) entry which is preliminary data.</text>
</comment>
<dbReference type="AlphaFoldDB" id="A0A502EN53"/>
<evidence type="ECO:0000256" key="1">
    <source>
        <dbReference type="ARBA" id="ARBA00004141"/>
    </source>
</evidence>
<proteinExistence type="predicted"/>
<dbReference type="GO" id="GO:0016020">
    <property type="term" value="C:membrane"/>
    <property type="evidence" value="ECO:0007669"/>
    <property type="project" value="UniProtKB-SubCell"/>
</dbReference>
<keyword evidence="2" id="KW-0812">Transmembrane</keyword>
<dbReference type="Pfam" id="PF05128">
    <property type="entry name" value="DUF697"/>
    <property type="match status" value="1"/>
</dbReference>
<name>A0A502EN53_9PROT</name>